<dbReference type="EMBL" id="BGPR01042322">
    <property type="protein sequence ID" value="GBO18726.1"/>
    <property type="molecule type" value="Genomic_DNA"/>
</dbReference>
<protein>
    <recommendedName>
        <fullName evidence="3">Tc1-like transposase DDE domain-containing protein</fullName>
    </recommendedName>
</protein>
<evidence type="ECO:0000313" key="1">
    <source>
        <dbReference type="EMBL" id="GBO18726.1"/>
    </source>
</evidence>
<organism evidence="1 2">
    <name type="scientific">Araneus ventricosus</name>
    <name type="common">Orbweaver spider</name>
    <name type="synonym">Epeira ventricosa</name>
    <dbReference type="NCBI Taxonomy" id="182803"/>
    <lineage>
        <taxon>Eukaryota</taxon>
        <taxon>Metazoa</taxon>
        <taxon>Ecdysozoa</taxon>
        <taxon>Arthropoda</taxon>
        <taxon>Chelicerata</taxon>
        <taxon>Arachnida</taxon>
        <taxon>Araneae</taxon>
        <taxon>Araneomorphae</taxon>
        <taxon>Entelegynae</taxon>
        <taxon>Araneoidea</taxon>
        <taxon>Araneidae</taxon>
        <taxon>Araneus</taxon>
    </lineage>
</organism>
<keyword evidence="2" id="KW-1185">Reference proteome</keyword>
<sequence>MARTRDTLSGAKHCRKSPRLGGLFVWAGMATNGRTYLYVFAGDSVTAVRYRDEIIHPLVRSFIAALGTDAVFMDDNARPHRARFVRSFVRVKPFHRWRGLLDNRT</sequence>
<proteinExistence type="predicted"/>
<dbReference type="OrthoDB" id="8942091at2759"/>
<dbReference type="AlphaFoldDB" id="A0A4Y2V3U5"/>
<dbReference type="Proteomes" id="UP000499080">
    <property type="component" value="Unassembled WGS sequence"/>
</dbReference>
<dbReference type="InterPro" id="IPR036397">
    <property type="entry name" value="RNaseH_sf"/>
</dbReference>
<reference evidence="1 2" key="1">
    <citation type="journal article" date="2019" name="Sci. Rep.">
        <title>Orb-weaving spider Araneus ventricosus genome elucidates the spidroin gene catalogue.</title>
        <authorList>
            <person name="Kono N."/>
            <person name="Nakamura H."/>
            <person name="Ohtoshi R."/>
            <person name="Moran D.A.P."/>
            <person name="Shinohara A."/>
            <person name="Yoshida Y."/>
            <person name="Fujiwara M."/>
            <person name="Mori M."/>
            <person name="Tomita M."/>
            <person name="Arakawa K."/>
        </authorList>
    </citation>
    <scope>NUCLEOTIDE SEQUENCE [LARGE SCALE GENOMIC DNA]</scope>
</reference>
<evidence type="ECO:0000313" key="2">
    <source>
        <dbReference type="Proteomes" id="UP000499080"/>
    </source>
</evidence>
<dbReference type="Gene3D" id="3.30.420.10">
    <property type="entry name" value="Ribonuclease H-like superfamily/Ribonuclease H"/>
    <property type="match status" value="1"/>
</dbReference>
<comment type="caution">
    <text evidence="1">The sequence shown here is derived from an EMBL/GenBank/DDBJ whole genome shotgun (WGS) entry which is preliminary data.</text>
</comment>
<name>A0A4Y2V3U5_ARAVE</name>
<dbReference type="GO" id="GO:0003676">
    <property type="term" value="F:nucleic acid binding"/>
    <property type="evidence" value="ECO:0007669"/>
    <property type="project" value="InterPro"/>
</dbReference>
<evidence type="ECO:0008006" key="3">
    <source>
        <dbReference type="Google" id="ProtNLM"/>
    </source>
</evidence>
<accession>A0A4Y2V3U5</accession>
<gene>
    <name evidence="1" type="ORF">AVEN_167519_1</name>
</gene>